<reference evidence="3" key="1">
    <citation type="submission" date="2012-02" db="EMBL/GenBank/DDBJ databases">
        <title>Complete genome sequence of Candidatus Rickettsia amblyommii strain GAT-30V.</title>
        <authorList>
            <person name="Johnson S.L."/>
            <person name="Munk A.C."/>
            <person name="Han S."/>
            <person name="Bruce D.C."/>
            <person name="Dasch G.A."/>
        </authorList>
    </citation>
    <scope>NUCLEOTIDE SEQUENCE [LARGE SCALE GENOMIC DNA]</scope>
    <source>
        <strain evidence="3">GAT-30V</strain>
    </source>
</reference>
<feature type="transmembrane region" description="Helical" evidence="1">
    <location>
        <begin position="12"/>
        <end position="32"/>
    </location>
</feature>
<protein>
    <submittedName>
        <fullName evidence="2">Proline/betaine transporter</fullName>
    </submittedName>
</protein>
<feature type="transmembrane region" description="Helical" evidence="1">
    <location>
        <begin position="76"/>
        <end position="98"/>
    </location>
</feature>
<dbReference type="HOGENOM" id="CLU_157976_0_0_5"/>
<name>H8K5M8_RICAG</name>
<accession>H8K5M8</accession>
<evidence type="ECO:0000313" key="2">
    <source>
        <dbReference type="EMBL" id="AFC69822.1"/>
    </source>
</evidence>
<dbReference type="EMBL" id="CP003334">
    <property type="protein sequence ID" value="AFC69822.1"/>
    <property type="molecule type" value="Genomic_DNA"/>
</dbReference>
<proteinExistence type="predicted"/>
<dbReference type="AlphaFoldDB" id="H8K5M8"/>
<gene>
    <name evidence="2" type="ordered locus">MCE_04695</name>
</gene>
<dbReference type="STRING" id="1105111.MCE_04695"/>
<evidence type="ECO:0000256" key="1">
    <source>
        <dbReference type="SAM" id="Phobius"/>
    </source>
</evidence>
<keyword evidence="1" id="KW-1133">Transmembrane helix</keyword>
<keyword evidence="1" id="KW-0812">Transmembrane</keyword>
<organism evidence="2 3">
    <name type="scientific">Rickettsia amblyommatis (strain GAT-30V)</name>
    <name type="common">Rickettsia amblyommii</name>
    <dbReference type="NCBI Taxonomy" id="1105111"/>
    <lineage>
        <taxon>Bacteria</taxon>
        <taxon>Pseudomonadati</taxon>
        <taxon>Pseudomonadota</taxon>
        <taxon>Alphaproteobacteria</taxon>
        <taxon>Rickettsiales</taxon>
        <taxon>Rickettsiaceae</taxon>
        <taxon>Rickettsieae</taxon>
        <taxon>Rickettsia</taxon>
        <taxon>spotted fever group</taxon>
    </lineage>
</organism>
<evidence type="ECO:0000313" key="3">
    <source>
        <dbReference type="Proteomes" id="UP000008005"/>
    </source>
</evidence>
<dbReference type="Proteomes" id="UP000008005">
    <property type="component" value="Chromosome"/>
</dbReference>
<sequence length="103" mass="11760">MTYLVCKIHLLKVLKVRLIIFSIVAIMSPILLNNISNTIALLLFQLFIVVFAPTTFPAGAVFYARFPVLKRFTCGSFIFALSRALMFAVSSFEIMYLIDYFNH</sequence>
<reference evidence="2 3" key="2">
    <citation type="journal article" date="2016" name="Int. J. Syst. Evol. Microbiol.">
        <title>Rickettsia amblyommatis sp. nov., a spotted fever group Rickettsia associated with multiple species of Amblyomma ticks in North, Central and South America.</title>
        <authorList>
            <person name="Karpathy S.E."/>
            <person name="Slater K.S."/>
            <person name="Goldsmith C.S."/>
            <person name="Nicholson W.L."/>
            <person name="Paddock C.D."/>
        </authorList>
    </citation>
    <scope>NUCLEOTIDE SEQUENCE [LARGE SCALE GENOMIC DNA]</scope>
    <source>
        <strain evidence="2 3">GAT-30V</strain>
    </source>
</reference>
<keyword evidence="1" id="KW-0472">Membrane</keyword>
<feature type="transmembrane region" description="Helical" evidence="1">
    <location>
        <begin position="38"/>
        <end position="64"/>
    </location>
</feature>
<dbReference type="KEGG" id="ram:MCE_04695"/>